<dbReference type="RefSeq" id="WP_110937217.1">
    <property type="nucleotide sequence ID" value="NZ_KZ614146.1"/>
</dbReference>
<dbReference type="EMBL" id="PDOE01000004">
    <property type="protein sequence ID" value="RKL67295.1"/>
    <property type="molecule type" value="Genomic_DNA"/>
</dbReference>
<protein>
    <submittedName>
        <fullName evidence="2">Uncharacterized protein</fullName>
    </submittedName>
</protein>
<dbReference type="OrthoDB" id="2591789at2"/>
<evidence type="ECO:0000313" key="2">
    <source>
        <dbReference type="EMBL" id="RKL67295.1"/>
    </source>
</evidence>
<proteinExistence type="predicted"/>
<reference evidence="2 3" key="1">
    <citation type="submission" date="2017-10" db="EMBL/GenBank/DDBJ databases">
        <title>Bacillus sp. nov., a halophilic bacterium isolated from a Keqin Lake.</title>
        <authorList>
            <person name="Wang H."/>
        </authorList>
    </citation>
    <scope>NUCLEOTIDE SEQUENCE [LARGE SCALE GENOMIC DNA]</scope>
    <source>
        <strain evidence="2 3">KCTC 13187</strain>
    </source>
</reference>
<keyword evidence="1" id="KW-0472">Membrane</keyword>
<dbReference type="Proteomes" id="UP000281498">
    <property type="component" value="Unassembled WGS sequence"/>
</dbReference>
<evidence type="ECO:0000256" key="1">
    <source>
        <dbReference type="SAM" id="Phobius"/>
    </source>
</evidence>
<feature type="transmembrane region" description="Helical" evidence="1">
    <location>
        <begin position="59"/>
        <end position="76"/>
    </location>
</feature>
<organism evidence="2 3">
    <name type="scientific">Salipaludibacillus neizhouensis</name>
    <dbReference type="NCBI Taxonomy" id="885475"/>
    <lineage>
        <taxon>Bacteria</taxon>
        <taxon>Bacillati</taxon>
        <taxon>Bacillota</taxon>
        <taxon>Bacilli</taxon>
        <taxon>Bacillales</taxon>
        <taxon>Bacillaceae</taxon>
    </lineage>
</organism>
<evidence type="ECO:0000313" key="3">
    <source>
        <dbReference type="Proteomes" id="UP000281498"/>
    </source>
</evidence>
<keyword evidence="1" id="KW-1133">Transmembrane helix</keyword>
<keyword evidence="1" id="KW-0812">Transmembrane</keyword>
<keyword evidence="3" id="KW-1185">Reference proteome</keyword>
<comment type="caution">
    <text evidence="2">The sequence shown here is derived from an EMBL/GenBank/DDBJ whole genome shotgun (WGS) entry which is preliminary data.</text>
</comment>
<name>A0A3A9KHX5_9BACI</name>
<accession>A0A3A9KHX5</accession>
<feature type="transmembrane region" description="Helical" evidence="1">
    <location>
        <begin position="125"/>
        <end position="141"/>
    </location>
</feature>
<feature type="transmembrane region" description="Helical" evidence="1">
    <location>
        <begin position="96"/>
        <end position="118"/>
    </location>
</feature>
<dbReference type="AlphaFoldDB" id="A0A3A9KHX5"/>
<sequence length="184" mass="22321">MNFKEYWHEIYEESEEFNSLIYPYWNEYSHSGTWQFWLIIILLLAPLILLYFTIDRKRTFEILFYGYTVHMLWAYICIPLERHGLFVHKYFISPLFPFVTNIVASTLPVAFMLLYQYCTNNNKNYYLYAVFLSVVFAFGFATVEEWMGLVEFRKGTNQLHVFFIDIVIVFIAYWFTKFIIKLKS</sequence>
<feature type="transmembrane region" description="Helical" evidence="1">
    <location>
        <begin position="161"/>
        <end position="180"/>
    </location>
</feature>
<feature type="transmembrane region" description="Helical" evidence="1">
    <location>
        <begin position="34"/>
        <end position="52"/>
    </location>
</feature>
<gene>
    <name evidence="2" type="ORF">CR203_12395</name>
</gene>